<protein>
    <recommendedName>
        <fullName evidence="4">DUF1345 domain-containing protein</fullName>
    </recommendedName>
</protein>
<feature type="transmembrane region" description="Helical" evidence="1">
    <location>
        <begin position="15"/>
        <end position="33"/>
    </location>
</feature>
<feature type="transmembrane region" description="Helical" evidence="1">
    <location>
        <begin position="208"/>
        <end position="226"/>
    </location>
</feature>
<evidence type="ECO:0008006" key="4">
    <source>
        <dbReference type="Google" id="ProtNLM"/>
    </source>
</evidence>
<dbReference type="Gene3D" id="1.10.287.70">
    <property type="match status" value="1"/>
</dbReference>
<accession>A0ABX3P0W0</accession>
<keyword evidence="3" id="KW-1185">Reference proteome</keyword>
<dbReference type="Pfam" id="PF07077">
    <property type="entry name" value="DUF1345"/>
    <property type="match status" value="1"/>
</dbReference>
<dbReference type="InterPro" id="IPR009781">
    <property type="entry name" value="DUF1345"/>
</dbReference>
<feature type="transmembrane region" description="Helical" evidence="1">
    <location>
        <begin position="114"/>
        <end position="135"/>
    </location>
</feature>
<sequence>MNESKLIHNLHKLPSIFKLIISLAVAIVVFFLMRGDTIPVQFMSAWVCFCLIDLVISWSIMSTAHPQEITIIAKNQDLSRLLTFFILLVASFVSLVAIVLLLRALPTPGQKGYYYHMVLFISSVTCSWVLIHTIFTIRYAHLFYSGKKEDEVDKEHRGGLDFPNEKRPDYFDFAYFSFVIGMTFQVSDVTVSSGIIRRLVLVHGLISFLFNTTIVALIINIIAGLIQK</sequence>
<feature type="transmembrane region" description="Helical" evidence="1">
    <location>
        <begin position="40"/>
        <end position="61"/>
    </location>
</feature>
<feature type="transmembrane region" description="Helical" evidence="1">
    <location>
        <begin position="81"/>
        <end position="102"/>
    </location>
</feature>
<dbReference type="EMBL" id="LWBO01000004">
    <property type="protein sequence ID" value="OQP52386.1"/>
    <property type="molecule type" value="Genomic_DNA"/>
</dbReference>
<keyword evidence="1" id="KW-0812">Transmembrane</keyword>
<organism evidence="2 3">
    <name type="scientific">Niastella koreensis</name>
    <dbReference type="NCBI Taxonomy" id="354356"/>
    <lineage>
        <taxon>Bacteria</taxon>
        <taxon>Pseudomonadati</taxon>
        <taxon>Bacteroidota</taxon>
        <taxon>Chitinophagia</taxon>
        <taxon>Chitinophagales</taxon>
        <taxon>Chitinophagaceae</taxon>
        <taxon>Niastella</taxon>
    </lineage>
</organism>
<dbReference type="Proteomes" id="UP000192277">
    <property type="component" value="Unassembled WGS sequence"/>
</dbReference>
<gene>
    <name evidence="2" type="ORF">A4D02_24675</name>
</gene>
<evidence type="ECO:0000313" key="3">
    <source>
        <dbReference type="Proteomes" id="UP000192277"/>
    </source>
</evidence>
<keyword evidence="1" id="KW-1133">Transmembrane helix</keyword>
<name>A0ABX3P0W0_9BACT</name>
<comment type="caution">
    <text evidence="2">The sequence shown here is derived from an EMBL/GenBank/DDBJ whole genome shotgun (WGS) entry which is preliminary data.</text>
</comment>
<feature type="transmembrane region" description="Helical" evidence="1">
    <location>
        <begin position="173"/>
        <end position="196"/>
    </location>
</feature>
<proteinExistence type="predicted"/>
<evidence type="ECO:0000256" key="1">
    <source>
        <dbReference type="SAM" id="Phobius"/>
    </source>
</evidence>
<dbReference type="RefSeq" id="WP_014220440.1">
    <property type="nucleotide sequence ID" value="NZ_LWBO01000004.1"/>
</dbReference>
<keyword evidence="1" id="KW-0472">Membrane</keyword>
<evidence type="ECO:0000313" key="2">
    <source>
        <dbReference type="EMBL" id="OQP52386.1"/>
    </source>
</evidence>
<reference evidence="2 3" key="1">
    <citation type="submission" date="2016-04" db="EMBL/GenBank/DDBJ databases">
        <authorList>
            <person name="Chen L."/>
            <person name="Zhuang W."/>
            <person name="Wang G."/>
        </authorList>
    </citation>
    <scope>NUCLEOTIDE SEQUENCE [LARGE SCALE GENOMIC DNA]</scope>
    <source>
        <strain evidence="3">GR20</strain>
    </source>
</reference>